<feature type="transmembrane region" description="Helical" evidence="8">
    <location>
        <begin position="490"/>
        <end position="514"/>
    </location>
</feature>
<feature type="transmembrane region" description="Helical" evidence="8">
    <location>
        <begin position="420"/>
        <end position="439"/>
    </location>
</feature>
<organism evidence="9 10">
    <name type="scientific">Bemisia tabaci</name>
    <name type="common">Sweetpotato whitefly</name>
    <name type="synonym">Aleurodes tabaci</name>
    <dbReference type="NCBI Taxonomy" id="7038"/>
    <lineage>
        <taxon>Eukaryota</taxon>
        <taxon>Metazoa</taxon>
        <taxon>Ecdysozoa</taxon>
        <taxon>Arthropoda</taxon>
        <taxon>Hexapoda</taxon>
        <taxon>Insecta</taxon>
        <taxon>Pterygota</taxon>
        <taxon>Neoptera</taxon>
        <taxon>Paraneoptera</taxon>
        <taxon>Hemiptera</taxon>
        <taxon>Sternorrhyncha</taxon>
        <taxon>Aleyrodoidea</taxon>
        <taxon>Aleyrodidae</taxon>
        <taxon>Aleyrodinae</taxon>
        <taxon>Bemisia</taxon>
    </lineage>
</organism>
<name>A0A9P0AQN1_BEMTA</name>
<evidence type="ECO:0000313" key="9">
    <source>
        <dbReference type="EMBL" id="CAH0396109.1"/>
    </source>
</evidence>
<evidence type="ECO:0000256" key="6">
    <source>
        <dbReference type="ARBA" id="ARBA00023170"/>
    </source>
</evidence>
<sequence>MSKIPYVVIRLLQLIDLINSSVFDALTLRQPTDDKFESLVSLGFKMCLNIVNKTELKLFYMVEIKSNAPFSHFTRDLHDNGIQTISISHHSKITNSIVTDQVKNIIFVLEDAEELFDLILYTVSNEVPPELNQEMRKTQELIRYQLKGTLPRYCIKVDNHYLWLREKDTCFEDVSITSTELEDGSVLSDQVFNTVRGLYFNEIWNAKNHLIILLKNMPPNTRKSRSKTLPNETADIFEPYKSSSLMFSFKFFWRLFKGHKTVICYPDGCTRYNPFTKKLIYYQGDTDKSFPDFSWDNMHRQTVVVVDADDVRPSSSPSWDSWMIFYMIVLKHFEASVNCTFRIPSDFREAGEMAEGITIENGLKFDIALFLFSTGIITEEPIYSILDFSVSVDTSTLCIATPHSDFMPQALVIFKSYTPVVWIFILVTIVISVLVQYIFQISQTELFHRLYTDAEMDYYRGTSSLLTVYAYFICGGPPSLHLGRLYTGKILFLVFSFSTIIISTVFLSGMTTLLSNRVLYPEIDTLEALERSNLFIQASEKLDKNTLSLLDQLIQSKGMRSRFVDSLNFYVDYVYVEVIDHFLTTNGSSIGSSEVDDFSIADGSFANRTRQIAENVDAVATTDAFLINLPFSSTPLESLRVRHFHNRTLWYEYHLMEECLVTYPLIFLSLKNSFFFDKLNRMIASYLETGHAKRILEEDVKKELEFIKSEKESDEPRAFDLNDLQSAFIGLTVGLFLSFLAFVGELLSDIFKHSTAVKFLTRLSDRVGRDVRNGVVFVGRIIVDFFQYLGRK</sequence>
<comment type="subcellular location">
    <subcellularLocation>
        <location evidence="1">Cell membrane</location>
        <topology evidence="1">Multi-pass membrane protein</topology>
    </subcellularLocation>
</comment>
<dbReference type="Proteomes" id="UP001152759">
    <property type="component" value="Chromosome 9"/>
</dbReference>
<keyword evidence="2" id="KW-1003">Cell membrane</keyword>
<evidence type="ECO:0000256" key="4">
    <source>
        <dbReference type="ARBA" id="ARBA00022989"/>
    </source>
</evidence>
<dbReference type="AlphaFoldDB" id="A0A9P0AQN1"/>
<evidence type="ECO:0000256" key="3">
    <source>
        <dbReference type="ARBA" id="ARBA00022692"/>
    </source>
</evidence>
<evidence type="ECO:0000313" key="10">
    <source>
        <dbReference type="Proteomes" id="UP001152759"/>
    </source>
</evidence>
<evidence type="ECO:0000256" key="2">
    <source>
        <dbReference type="ARBA" id="ARBA00022475"/>
    </source>
</evidence>
<keyword evidence="10" id="KW-1185">Reference proteome</keyword>
<evidence type="ECO:0008006" key="11">
    <source>
        <dbReference type="Google" id="ProtNLM"/>
    </source>
</evidence>
<keyword evidence="7" id="KW-0325">Glycoprotein</keyword>
<dbReference type="InterPro" id="IPR052192">
    <property type="entry name" value="Insect_Ionotropic_Sensory_Rcpt"/>
</dbReference>
<gene>
    <name evidence="9" type="ORF">BEMITA_LOCUS14216</name>
</gene>
<evidence type="ECO:0000256" key="5">
    <source>
        <dbReference type="ARBA" id="ARBA00023136"/>
    </source>
</evidence>
<accession>A0A9P0AQN1</accession>
<reference evidence="9" key="1">
    <citation type="submission" date="2021-12" db="EMBL/GenBank/DDBJ databases">
        <authorList>
            <person name="King R."/>
        </authorList>
    </citation>
    <scope>NUCLEOTIDE SEQUENCE</scope>
</reference>
<dbReference type="EMBL" id="OU963870">
    <property type="protein sequence ID" value="CAH0396109.1"/>
    <property type="molecule type" value="Genomic_DNA"/>
</dbReference>
<keyword evidence="3 8" id="KW-0812">Transmembrane</keyword>
<evidence type="ECO:0000256" key="7">
    <source>
        <dbReference type="ARBA" id="ARBA00023180"/>
    </source>
</evidence>
<feature type="transmembrane region" description="Helical" evidence="8">
    <location>
        <begin position="727"/>
        <end position="751"/>
    </location>
</feature>
<evidence type="ECO:0000256" key="8">
    <source>
        <dbReference type="SAM" id="Phobius"/>
    </source>
</evidence>
<protein>
    <recommendedName>
        <fullName evidence="11">Ionotropic receptor</fullName>
    </recommendedName>
</protein>
<dbReference type="GO" id="GO:0005886">
    <property type="term" value="C:plasma membrane"/>
    <property type="evidence" value="ECO:0007669"/>
    <property type="project" value="UniProtKB-SubCell"/>
</dbReference>
<feature type="transmembrane region" description="Helical" evidence="8">
    <location>
        <begin position="459"/>
        <end position="478"/>
    </location>
</feature>
<dbReference type="Gene3D" id="1.10.287.70">
    <property type="match status" value="1"/>
</dbReference>
<proteinExistence type="predicted"/>
<keyword evidence="5 8" id="KW-0472">Membrane</keyword>
<dbReference type="PANTHER" id="PTHR42643:SF38">
    <property type="entry name" value="IONOTROPIC RECEPTOR 100A"/>
    <property type="match status" value="1"/>
</dbReference>
<dbReference type="PANTHER" id="PTHR42643">
    <property type="entry name" value="IONOTROPIC RECEPTOR 20A-RELATED"/>
    <property type="match status" value="1"/>
</dbReference>
<keyword evidence="4 8" id="KW-1133">Transmembrane helix</keyword>
<evidence type="ECO:0000256" key="1">
    <source>
        <dbReference type="ARBA" id="ARBA00004651"/>
    </source>
</evidence>
<keyword evidence="6" id="KW-0675">Receptor</keyword>